<feature type="transmembrane region" description="Helical" evidence="6">
    <location>
        <begin position="20"/>
        <end position="38"/>
    </location>
</feature>
<evidence type="ECO:0000256" key="3">
    <source>
        <dbReference type="ARBA" id="ARBA00022692"/>
    </source>
</evidence>
<proteinExistence type="inferred from homology"/>
<dbReference type="Pfam" id="PF05078">
    <property type="entry name" value="DUF679"/>
    <property type="match status" value="1"/>
</dbReference>
<evidence type="ECO:0000313" key="8">
    <source>
        <dbReference type="Proteomes" id="UP001085076"/>
    </source>
</evidence>
<keyword evidence="3 6" id="KW-0812">Transmembrane</keyword>
<reference evidence="7" key="1">
    <citation type="submission" date="2021-03" db="EMBL/GenBank/DDBJ databases">
        <authorList>
            <person name="Li Z."/>
            <person name="Yang C."/>
        </authorList>
    </citation>
    <scope>NUCLEOTIDE SEQUENCE</scope>
    <source>
        <strain evidence="7">Dzin_1.0</strain>
        <tissue evidence="7">Leaf</tissue>
    </source>
</reference>
<dbReference type="GO" id="GO:0005737">
    <property type="term" value="C:cytoplasm"/>
    <property type="evidence" value="ECO:0007669"/>
    <property type="project" value="UniProtKB-ARBA"/>
</dbReference>
<comment type="subcellular location">
    <subcellularLocation>
        <location evidence="1">Membrane</location>
        <topology evidence="1">Multi-pass membrane protein</topology>
    </subcellularLocation>
</comment>
<keyword evidence="5 6" id="KW-0472">Membrane</keyword>
<evidence type="ECO:0000256" key="5">
    <source>
        <dbReference type="ARBA" id="ARBA00023136"/>
    </source>
</evidence>
<dbReference type="Proteomes" id="UP001085076">
    <property type="component" value="Miscellaneous, Linkage group lg03"/>
</dbReference>
<evidence type="ECO:0000256" key="6">
    <source>
        <dbReference type="SAM" id="Phobius"/>
    </source>
</evidence>
<sequence>MVKTKQSIGDVTFKGFADLIKLLPTGTVFMFQFLNPLLTNTGHCHTFNKYLSAALLSICGFSCCFSSFTDSYKGSDGRVYYGIVTKKGLWSFSDPNASSMDFSKYKLRFGDFAHSSLALVVFAVIALLDSNTVSCFYPALETEEKTMMTVLPTVIGGLASFVFMLFPNNRHGIGYPATQIDEEDSK</sequence>
<dbReference type="GO" id="GO:0010256">
    <property type="term" value="P:endomembrane system organization"/>
    <property type="evidence" value="ECO:0007669"/>
    <property type="project" value="TreeGrafter"/>
</dbReference>
<dbReference type="InterPro" id="IPR007770">
    <property type="entry name" value="DMP"/>
</dbReference>
<gene>
    <name evidence="7" type="ORF">J5N97_015148</name>
</gene>
<evidence type="ECO:0000313" key="7">
    <source>
        <dbReference type="EMBL" id="KAJ0979674.1"/>
    </source>
</evidence>
<keyword evidence="4 6" id="KW-1133">Transmembrane helix</keyword>
<name>A0A9D5CV52_9LILI</name>
<dbReference type="EMBL" id="JAGGNH010000003">
    <property type="protein sequence ID" value="KAJ0979674.1"/>
    <property type="molecule type" value="Genomic_DNA"/>
</dbReference>
<comment type="similarity">
    <text evidence="2">Belongs to the plant DMP1 protein family.</text>
</comment>
<dbReference type="PANTHER" id="PTHR31621">
    <property type="entry name" value="PROTEIN DMP3"/>
    <property type="match status" value="1"/>
</dbReference>
<dbReference type="OrthoDB" id="1928191at2759"/>
<feature type="transmembrane region" description="Helical" evidence="6">
    <location>
        <begin position="50"/>
        <end position="68"/>
    </location>
</feature>
<evidence type="ECO:0000256" key="4">
    <source>
        <dbReference type="ARBA" id="ARBA00022989"/>
    </source>
</evidence>
<accession>A0A9D5CV52</accession>
<dbReference type="GO" id="GO:0016020">
    <property type="term" value="C:membrane"/>
    <property type="evidence" value="ECO:0007669"/>
    <property type="project" value="UniProtKB-SubCell"/>
</dbReference>
<reference evidence="7" key="2">
    <citation type="journal article" date="2022" name="Hortic Res">
        <title>The genome of Dioscorea zingiberensis sheds light on the biosynthesis, origin and evolution of the medicinally important diosgenin saponins.</title>
        <authorList>
            <person name="Li Y."/>
            <person name="Tan C."/>
            <person name="Li Z."/>
            <person name="Guo J."/>
            <person name="Li S."/>
            <person name="Chen X."/>
            <person name="Wang C."/>
            <person name="Dai X."/>
            <person name="Yang H."/>
            <person name="Song W."/>
            <person name="Hou L."/>
            <person name="Xu J."/>
            <person name="Tong Z."/>
            <person name="Xu A."/>
            <person name="Yuan X."/>
            <person name="Wang W."/>
            <person name="Yang Q."/>
            <person name="Chen L."/>
            <person name="Sun Z."/>
            <person name="Wang K."/>
            <person name="Pan B."/>
            <person name="Chen J."/>
            <person name="Bao Y."/>
            <person name="Liu F."/>
            <person name="Qi X."/>
            <person name="Gang D.R."/>
            <person name="Wen J."/>
            <person name="Li J."/>
        </authorList>
    </citation>
    <scope>NUCLEOTIDE SEQUENCE</scope>
    <source>
        <strain evidence="7">Dzin_1.0</strain>
    </source>
</reference>
<evidence type="ECO:0000256" key="1">
    <source>
        <dbReference type="ARBA" id="ARBA00004141"/>
    </source>
</evidence>
<protein>
    <recommendedName>
        <fullName evidence="9">DUF679 domain-containing protein</fullName>
    </recommendedName>
</protein>
<evidence type="ECO:0008006" key="9">
    <source>
        <dbReference type="Google" id="ProtNLM"/>
    </source>
</evidence>
<organism evidence="7 8">
    <name type="scientific">Dioscorea zingiberensis</name>
    <dbReference type="NCBI Taxonomy" id="325984"/>
    <lineage>
        <taxon>Eukaryota</taxon>
        <taxon>Viridiplantae</taxon>
        <taxon>Streptophyta</taxon>
        <taxon>Embryophyta</taxon>
        <taxon>Tracheophyta</taxon>
        <taxon>Spermatophyta</taxon>
        <taxon>Magnoliopsida</taxon>
        <taxon>Liliopsida</taxon>
        <taxon>Dioscoreales</taxon>
        <taxon>Dioscoreaceae</taxon>
        <taxon>Dioscorea</taxon>
    </lineage>
</organism>
<evidence type="ECO:0000256" key="2">
    <source>
        <dbReference type="ARBA" id="ARBA00008707"/>
    </source>
</evidence>
<dbReference type="AlphaFoldDB" id="A0A9D5CV52"/>
<comment type="caution">
    <text evidence="7">The sequence shown here is derived from an EMBL/GenBank/DDBJ whole genome shotgun (WGS) entry which is preliminary data.</text>
</comment>
<dbReference type="PANTHER" id="PTHR31621:SF66">
    <property type="entry name" value="PROTEIN DMP2"/>
    <property type="match status" value="1"/>
</dbReference>
<keyword evidence="8" id="KW-1185">Reference proteome</keyword>
<feature type="transmembrane region" description="Helical" evidence="6">
    <location>
        <begin position="148"/>
        <end position="166"/>
    </location>
</feature>